<evidence type="ECO:0000313" key="12">
    <source>
        <dbReference type="Proteomes" id="UP001190926"/>
    </source>
</evidence>
<feature type="domain" description="Disease resistance N-terminal" evidence="8">
    <location>
        <begin position="5"/>
        <end position="91"/>
    </location>
</feature>
<dbReference type="InterPro" id="IPR058922">
    <property type="entry name" value="WHD_DRP"/>
</dbReference>
<dbReference type="InterPro" id="IPR044974">
    <property type="entry name" value="Disease_R_plants"/>
</dbReference>
<evidence type="ECO:0000259" key="7">
    <source>
        <dbReference type="Pfam" id="PF00931"/>
    </source>
</evidence>
<evidence type="ECO:0000313" key="11">
    <source>
        <dbReference type="EMBL" id="KAH6820991.1"/>
    </source>
</evidence>
<reference evidence="11 12" key="1">
    <citation type="journal article" date="2021" name="Nat. Commun.">
        <title>Incipient diploidization of the medicinal plant Perilla within 10,000 years.</title>
        <authorList>
            <person name="Zhang Y."/>
            <person name="Shen Q."/>
            <person name="Leng L."/>
            <person name="Zhang D."/>
            <person name="Chen S."/>
            <person name="Shi Y."/>
            <person name="Ning Z."/>
            <person name="Chen S."/>
        </authorList>
    </citation>
    <scope>NUCLEOTIDE SEQUENCE [LARGE SCALE GENOMIC DNA]</scope>
    <source>
        <strain evidence="12">cv. PC099</strain>
    </source>
</reference>
<keyword evidence="3" id="KW-0677">Repeat</keyword>
<dbReference type="InterPro" id="IPR032675">
    <property type="entry name" value="LRR_dom_sf"/>
</dbReference>
<proteinExistence type="inferred from homology"/>
<dbReference type="FunFam" id="1.10.10.10:FF:000322">
    <property type="entry name" value="Probable disease resistance protein At1g63360"/>
    <property type="match status" value="1"/>
</dbReference>
<name>A0AAD4NZU2_PERFH</name>
<feature type="domain" description="Disease resistance R13L4/SHOC-2-like LRR" evidence="10">
    <location>
        <begin position="541"/>
        <end position="855"/>
    </location>
</feature>
<dbReference type="PANTHER" id="PTHR23155:SF1205">
    <property type="entry name" value="DISEASE RESISTANCE PROTEIN RPM1"/>
    <property type="match status" value="1"/>
</dbReference>
<dbReference type="InterPro" id="IPR002182">
    <property type="entry name" value="NB-ARC"/>
</dbReference>
<dbReference type="PANTHER" id="PTHR23155">
    <property type="entry name" value="DISEASE RESISTANCE PROTEIN RP"/>
    <property type="match status" value="1"/>
</dbReference>
<dbReference type="Gene3D" id="1.20.5.4130">
    <property type="match status" value="1"/>
</dbReference>
<evidence type="ECO:0000256" key="2">
    <source>
        <dbReference type="ARBA" id="ARBA00022614"/>
    </source>
</evidence>
<dbReference type="InterPro" id="IPR027417">
    <property type="entry name" value="P-loop_NTPase"/>
</dbReference>
<dbReference type="InterPro" id="IPR055414">
    <property type="entry name" value="LRR_R13L4/SHOC2-like"/>
</dbReference>
<organism evidence="11 12">
    <name type="scientific">Perilla frutescens var. hirtella</name>
    <name type="common">Perilla citriodora</name>
    <name type="synonym">Perilla setoyensis</name>
    <dbReference type="NCBI Taxonomy" id="608512"/>
    <lineage>
        <taxon>Eukaryota</taxon>
        <taxon>Viridiplantae</taxon>
        <taxon>Streptophyta</taxon>
        <taxon>Embryophyta</taxon>
        <taxon>Tracheophyta</taxon>
        <taxon>Spermatophyta</taxon>
        <taxon>Magnoliopsida</taxon>
        <taxon>eudicotyledons</taxon>
        <taxon>Gunneridae</taxon>
        <taxon>Pentapetalae</taxon>
        <taxon>asterids</taxon>
        <taxon>lamiids</taxon>
        <taxon>Lamiales</taxon>
        <taxon>Lamiaceae</taxon>
        <taxon>Nepetoideae</taxon>
        <taxon>Elsholtzieae</taxon>
        <taxon>Perilla</taxon>
    </lineage>
</organism>
<dbReference type="Pfam" id="PF00931">
    <property type="entry name" value="NB-ARC"/>
    <property type="match status" value="1"/>
</dbReference>
<evidence type="ECO:0000259" key="8">
    <source>
        <dbReference type="Pfam" id="PF18052"/>
    </source>
</evidence>
<evidence type="ECO:0000256" key="1">
    <source>
        <dbReference type="ARBA" id="ARBA00008894"/>
    </source>
</evidence>
<keyword evidence="5" id="KW-0611">Plant defense</keyword>
<dbReference type="Gene3D" id="1.10.8.430">
    <property type="entry name" value="Helical domain of apoptotic protease-activating factors"/>
    <property type="match status" value="1"/>
</dbReference>
<keyword evidence="2" id="KW-0433">Leucine-rich repeat</keyword>
<dbReference type="SUPFAM" id="SSF52058">
    <property type="entry name" value="L domain-like"/>
    <property type="match status" value="1"/>
</dbReference>
<comment type="caution">
    <text evidence="11">The sequence shown here is derived from an EMBL/GenBank/DDBJ whole genome shotgun (WGS) entry which is preliminary data.</text>
</comment>
<feature type="domain" description="NB-ARC" evidence="7">
    <location>
        <begin position="180"/>
        <end position="345"/>
    </location>
</feature>
<dbReference type="PRINTS" id="PR00364">
    <property type="entry name" value="DISEASERSIST"/>
</dbReference>
<evidence type="ECO:0000256" key="5">
    <source>
        <dbReference type="ARBA" id="ARBA00022821"/>
    </source>
</evidence>
<dbReference type="InterPro" id="IPR042197">
    <property type="entry name" value="Apaf_helical"/>
</dbReference>
<accession>A0AAD4NZU2</accession>
<evidence type="ECO:0000256" key="3">
    <source>
        <dbReference type="ARBA" id="ARBA00022737"/>
    </source>
</evidence>
<comment type="similarity">
    <text evidence="1">Belongs to the disease resistance NB-LRR family.</text>
</comment>
<dbReference type="InterPro" id="IPR036388">
    <property type="entry name" value="WH-like_DNA-bd_sf"/>
</dbReference>
<keyword evidence="6" id="KW-0067">ATP-binding</keyword>
<keyword evidence="4" id="KW-0547">Nucleotide-binding</keyword>
<dbReference type="Gene3D" id="1.10.10.10">
    <property type="entry name" value="Winged helix-like DNA-binding domain superfamily/Winged helix DNA-binding domain"/>
    <property type="match status" value="1"/>
</dbReference>
<dbReference type="Pfam" id="PF23598">
    <property type="entry name" value="LRR_14"/>
    <property type="match status" value="1"/>
</dbReference>
<dbReference type="AlphaFoldDB" id="A0AAD4NZU2"/>
<gene>
    <name evidence="11" type="ORF">C2S53_017034</name>
</gene>
<dbReference type="CDD" id="cd14798">
    <property type="entry name" value="RX-CC_like"/>
    <property type="match status" value="1"/>
</dbReference>
<feature type="domain" description="Disease resistance protein winged helix" evidence="9">
    <location>
        <begin position="426"/>
        <end position="497"/>
    </location>
</feature>
<dbReference type="GO" id="GO:0043531">
    <property type="term" value="F:ADP binding"/>
    <property type="evidence" value="ECO:0007669"/>
    <property type="project" value="InterPro"/>
</dbReference>
<evidence type="ECO:0000259" key="9">
    <source>
        <dbReference type="Pfam" id="PF23559"/>
    </source>
</evidence>
<sequence length="915" mass="105388">MAEAAVLFLLQQLSVVLRDERELLGGLNKELQSINDDLVQMRAFLRVADGNEETNTGLKVWVGQLREISFDFEDVLDEYMLRFRRHRSTDELSGCFQKLCALIKNWKARHQIASEIKTIYYRLENVVKNQERYGEMYVTMNQGLISTANAGGDALLLEEDEVVGIEKPKEELLRLIGSMDSGLNVISVVGTGGLGKTTLVKKVFDDESVKSYFDLHVLVVVSDYKDNVKHLLGYLIKRLVGETKKPPPDQELEGMSIHDMKDFIKEFLKNTKYIIVLDDICDLSTWEEIKFSFPRRCGYGCIIITTRIEDIGRAACSETKNVYHLKPLLEEESKVLFFKKAFPINTCPSYLTEIARNILERCEGLPLAIVVIGGLLAIKEHRTEEWELFNRSLNSELQGGSLARLFSLSYNDLPYYLKYCFLYLSIFPEGSLLEKEKILRLWIAEGFVQSEQHKSLEEVAEKYLNELCNRGLIQVARKHFDGRVREFRIHDLLRDFIISKSTEQNIVTLYNGRENQWPNKIRRLAIQNSDSFSVETNNFEHLRSLLLLSNGDIELGTIKELVSKSRLLKVLELRGAPMETIPDGVFKLYHLKHLCLRNTLVKVIPTWIKDLRNLETLDLKNTSVTELPIGILNLKKLRHLLVYRYKYPGKLFKAPFDSMQSCRAPYDIGSHLRSLQKLRCLDADEVDNIKIVNEVGKLTQLKRLSIAKLRSTDGRELCSSIAKLTSLRSLRIDSVEEGEKLDLNYSLSSTGLPFLRLLVLYGRIENVPQWIPSLHDLATLHLRWCKLKVDPLIQLQGLPNLTSLLIHDALVELQGLNFSSQFLKLKKLVLMELRGMKWVKVEKGSLPSLEDWRMYDCKLLEELPRGIEHTTNLQFLGFYNMPKGFRKRVDEEKKTQGDNWRLARVHRVAFGTMKL</sequence>
<dbReference type="Gene3D" id="3.40.50.300">
    <property type="entry name" value="P-loop containing nucleotide triphosphate hydrolases"/>
    <property type="match status" value="1"/>
</dbReference>
<dbReference type="InterPro" id="IPR038005">
    <property type="entry name" value="RX-like_CC"/>
</dbReference>
<protein>
    <submittedName>
        <fullName evidence="11">Uncharacterized protein</fullName>
    </submittedName>
</protein>
<dbReference type="SUPFAM" id="SSF52540">
    <property type="entry name" value="P-loop containing nucleoside triphosphate hydrolases"/>
    <property type="match status" value="1"/>
</dbReference>
<dbReference type="GO" id="GO:0098542">
    <property type="term" value="P:defense response to other organism"/>
    <property type="evidence" value="ECO:0007669"/>
    <property type="project" value="TreeGrafter"/>
</dbReference>
<evidence type="ECO:0000256" key="6">
    <source>
        <dbReference type="ARBA" id="ARBA00022840"/>
    </source>
</evidence>
<evidence type="ECO:0000259" key="10">
    <source>
        <dbReference type="Pfam" id="PF23598"/>
    </source>
</evidence>
<dbReference type="Gene3D" id="3.80.10.10">
    <property type="entry name" value="Ribonuclease Inhibitor"/>
    <property type="match status" value="2"/>
</dbReference>
<dbReference type="Pfam" id="PF18052">
    <property type="entry name" value="Rx_N"/>
    <property type="match status" value="1"/>
</dbReference>
<dbReference type="Proteomes" id="UP001190926">
    <property type="component" value="Unassembled WGS sequence"/>
</dbReference>
<dbReference type="Pfam" id="PF23559">
    <property type="entry name" value="WHD_DRP"/>
    <property type="match status" value="1"/>
</dbReference>
<keyword evidence="12" id="KW-1185">Reference proteome</keyword>
<dbReference type="InterPro" id="IPR041118">
    <property type="entry name" value="Rx_N"/>
</dbReference>
<dbReference type="GO" id="GO:0005524">
    <property type="term" value="F:ATP binding"/>
    <property type="evidence" value="ECO:0007669"/>
    <property type="project" value="UniProtKB-KW"/>
</dbReference>
<evidence type="ECO:0000256" key="4">
    <source>
        <dbReference type="ARBA" id="ARBA00022741"/>
    </source>
</evidence>
<dbReference type="EMBL" id="SDAM02002865">
    <property type="protein sequence ID" value="KAH6820991.1"/>
    <property type="molecule type" value="Genomic_DNA"/>
</dbReference>